<proteinExistence type="predicted"/>
<dbReference type="InterPro" id="IPR023885">
    <property type="entry name" value="4Fe4S-binding_SPASM_dom"/>
</dbReference>
<sequence length="53" mass="5595">MAPNVGELCGRCGDGRAAVSWDGDVRMCVLSRFLTPAGNVRETPLVEIFAGEA</sequence>
<reference evidence="3" key="1">
    <citation type="journal article" date="2019" name="Int. J. Syst. Evol. Microbiol.">
        <title>The Global Catalogue of Microorganisms (GCM) 10K type strain sequencing project: providing services to taxonomists for standard genome sequencing and annotation.</title>
        <authorList>
            <consortium name="The Broad Institute Genomics Platform"/>
            <consortium name="The Broad Institute Genome Sequencing Center for Infectious Disease"/>
            <person name="Wu L."/>
            <person name="Ma J."/>
        </authorList>
    </citation>
    <scope>NUCLEOTIDE SEQUENCE [LARGE SCALE GENOMIC DNA]</scope>
    <source>
        <strain evidence="3">TBRC 4489</strain>
    </source>
</reference>
<dbReference type="EMBL" id="JBHSBM010000002">
    <property type="protein sequence ID" value="MFC4056684.1"/>
    <property type="molecule type" value="Genomic_DNA"/>
</dbReference>
<organism evidence="2 3">
    <name type="scientific">Planomonospora corallina</name>
    <dbReference type="NCBI Taxonomy" id="1806052"/>
    <lineage>
        <taxon>Bacteria</taxon>
        <taxon>Bacillati</taxon>
        <taxon>Actinomycetota</taxon>
        <taxon>Actinomycetes</taxon>
        <taxon>Streptosporangiales</taxon>
        <taxon>Streptosporangiaceae</taxon>
        <taxon>Planomonospora</taxon>
    </lineage>
</organism>
<dbReference type="Pfam" id="PF13186">
    <property type="entry name" value="SPASM"/>
    <property type="match status" value="1"/>
</dbReference>
<evidence type="ECO:0000259" key="1">
    <source>
        <dbReference type="Pfam" id="PF13186"/>
    </source>
</evidence>
<gene>
    <name evidence="2" type="ORF">ACFOWE_00110</name>
</gene>
<keyword evidence="3" id="KW-1185">Reference proteome</keyword>
<accession>A0ABV8HXM5</accession>
<name>A0ABV8HXM5_9ACTN</name>
<dbReference type="InterPro" id="IPR058240">
    <property type="entry name" value="rSAM_sf"/>
</dbReference>
<evidence type="ECO:0000313" key="2">
    <source>
        <dbReference type="EMBL" id="MFC4056684.1"/>
    </source>
</evidence>
<protein>
    <submittedName>
        <fullName evidence="2">SPASM domain-containing protein</fullName>
    </submittedName>
</protein>
<dbReference type="Proteomes" id="UP001595850">
    <property type="component" value="Unassembled WGS sequence"/>
</dbReference>
<feature type="domain" description="4Fe4S-binding SPASM" evidence="1">
    <location>
        <begin position="9"/>
        <end position="52"/>
    </location>
</feature>
<comment type="caution">
    <text evidence="2">The sequence shown here is derived from an EMBL/GenBank/DDBJ whole genome shotgun (WGS) entry which is preliminary data.</text>
</comment>
<dbReference type="SUPFAM" id="SSF102114">
    <property type="entry name" value="Radical SAM enzymes"/>
    <property type="match status" value="1"/>
</dbReference>
<dbReference type="RefSeq" id="WP_377284652.1">
    <property type="nucleotide sequence ID" value="NZ_JBHSBM010000002.1"/>
</dbReference>
<evidence type="ECO:0000313" key="3">
    <source>
        <dbReference type="Proteomes" id="UP001595850"/>
    </source>
</evidence>